<proteinExistence type="predicted"/>
<accession>A0ABN6PRU5</accession>
<dbReference type="SUPFAM" id="SSF53223">
    <property type="entry name" value="Aminoacid dehydrogenase-like, N-terminal domain"/>
    <property type="match status" value="1"/>
</dbReference>
<evidence type="ECO:0000256" key="1">
    <source>
        <dbReference type="ARBA" id="ARBA00023002"/>
    </source>
</evidence>
<dbReference type="InterPro" id="IPR015259">
    <property type="entry name" value="Methyl-teptahyd_DH_N"/>
</dbReference>
<feature type="domain" description="Methylene-tetrahydromethanopterin dehydrogenase N-terminal" evidence="2">
    <location>
        <begin position="18"/>
        <end position="98"/>
    </location>
</feature>
<evidence type="ECO:0000313" key="3">
    <source>
        <dbReference type="EMBL" id="BDI06595.1"/>
    </source>
</evidence>
<evidence type="ECO:0000259" key="2">
    <source>
        <dbReference type="Pfam" id="PF09176"/>
    </source>
</evidence>
<organism evidence="3 4">
    <name type="scientific">Sphaerotilus microaerophilus</name>
    <dbReference type="NCBI Taxonomy" id="2914710"/>
    <lineage>
        <taxon>Bacteria</taxon>
        <taxon>Pseudomonadati</taxon>
        <taxon>Pseudomonadota</taxon>
        <taxon>Betaproteobacteria</taxon>
        <taxon>Burkholderiales</taxon>
        <taxon>Sphaerotilaceae</taxon>
        <taxon>Sphaerotilus</taxon>
    </lineage>
</organism>
<protein>
    <submittedName>
        <fullName evidence="3">Methylenetetrahydromethanopterin dehydrogenase</fullName>
    </submittedName>
</protein>
<dbReference type="InterPro" id="IPR036291">
    <property type="entry name" value="NAD(P)-bd_dom_sf"/>
</dbReference>
<dbReference type="RefSeq" id="WP_251969855.1">
    <property type="nucleotide sequence ID" value="NZ_AP025730.1"/>
</dbReference>
<dbReference type="InterPro" id="IPR037089">
    <property type="entry name" value="Methyl-teptahyd_DH_N_sf"/>
</dbReference>
<dbReference type="Proteomes" id="UP001057498">
    <property type="component" value="Chromosome"/>
</dbReference>
<dbReference type="InterPro" id="IPR046346">
    <property type="entry name" value="Aminoacid_DH-like_N_sf"/>
</dbReference>
<dbReference type="Pfam" id="PF09176">
    <property type="entry name" value="Mpt_N"/>
    <property type="match status" value="1"/>
</dbReference>
<sequence>MERPYILHLFTPGSQMSPFDVNMAADAGYQVIAPYTGVTLEGVAALTQDAIFSRSPKGLARTAIFIGGRDALLAADMLEKAKRAMFAPFQVALMADPSGAYTTAAAMVACVEAALREHAGSTLAGRRVVVLGGTGPVGRIACVLAAQAGAQVALSSRTGIDAAEAAARLTGERFGVTLEGVSGGDRAAVRASLETADVLLSCAAAGVQAVGAEDLAFARNLRVAADVNAVPPAGVAGVEVMDRGAPIAGLNGAVGIGALAIGNVKYQTQQQLLRRMHEAGTPQVLSFREAFELARQILAAPAAA</sequence>
<keyword evidence="1" id="KW-0560">Oxidoreductase</keyword>
<dbReference type="Gene3D" id="3.40.50.720">
    <property type="entry name" value="NAD(P)-binding Rossmann-like Domain"/>
    <property type="match status" value="1"/>
</dbReference>
<evidence type="ECO:0000313" key="4">
    <source>
        <dbReference type="Proteomes" id="UP001057498"/>
    </source>
</evidence>
<name>A0ABN6PRU5_9BURK</name>
<reference evidence="3" key="1">
    <citation type="submission" date="2022-04" db="EMBL/GenBank/DDBJ databases">
        <title>Whole genome sequence of Sphaerotilus sp. FB-5.</title>
        <authorList>
            <person name="Takeda M."/>
            <person name="Narihara S."/>
            <person name="Akimoto M."/>
            <person name="Akimoto R."/>
            <person name="Nishiyashiki S."/>
            <person name="Murakami T."/>
        </authorList>
    </citation>
    <scope>NUCLEOTIDE SEQUENCE</scope>
    <source>
        <strain evidence="3">FB-5</strain>
    </source>
</reference>
<dbReference type="EMBL" id="AP025730">
    <property type="protein sequence ID" value="BDI06595.1"/>
    <property type="molecule type" value="Genomic_DNA"/>
</dbReference>
<keyword evidence="4" id="KW-1185">Reference proteome</keyword>
<dbReference type="Gene3D" id="3.40.50.10280">
    <property type="entry name" value="Methylene-tetrahydromethanopterin dehydrogenase, N-terminal domain"/>
    <property type="match status" value="1"/>
</dbReference>
<gene>
    <name evidence="3" type="ORF">CATMQ487_35650</name>
</gene>
<dbReference type="SUPFAM" id="SSF51735">
    <property type="entry name" value="NAD(P)-binding Rossmann-fold domains"/>
    <property type="match status" value="1"/>
</dbReference>